<dbReference type="RefSeq" id="WP_073261701.1">
    <property type="nucleotide sequence ID" value="NZ_FRBQ01000001.1"/>
</dbReference>
<dbReference type="Pfam" id="PF01497">
    <property type="entry name" value="Peripla_BP_2"/>
    <property type="match status" value="1"/>
</dbReference>
<gene>
    <name evidence="8" type="ORF">SAMN05216288_0886</name>
</gene>
<evidence type="ECO:0000259" key="7">
    <source>
        <dbReference type="PROSITE" id="PS50983"/>
    </source>
</evidence>
<dbReference type="AlphaFoldDB" id="A0A1M6XBU5"/>
<accession>A0A1M6XBU5</accession>
<evidence type="ECO:0000256" key="2">
    <source>
        <dbReference type="ARBA" id="ARBA00008814"/>
    </source>
</evidence>
<evidence type="ECO:0000313" key="8">
    <source>
        <dbReference type="EMBL" id="SHL03470.1"/>
    </source>
</evidence>
<name>A0A1M6XBU5_9GAMM</name>
<dbReference type="GO" id="GO:0030288">
    <property type="term" value="C:outer membrane-bounded periplasmic space"/>
    <property type="evidence" value="ECO:0007669"/>
    <property type="project" value="TreeGrafter"/>
</dbReference>
<sequence>MKNLLRGVSLLLCLFAGLAHAEPRVVALSWEATEHLLKLDIIPIAVADADQYRTRVGRPPLPAQVPSAGSRKKPNLERLAALKPDLIVIGEPLEGQREKLSRIAPVTTYGSLSQEHDSYLVARDDYLALAQRFGREDQALRELAAMQVQVDELQQQLVEHFRGRLPKVAVIRFSSPSAVHIEGAGSMVDHALQLLHLQNAYTPQHDGAKEPLPVKALAGIEEGVVLYVEPFPGQTQLFATREWRAMPFARADRLAGMPAIWTHGGVFSIQYLAEAITAALLTLPAP</sequence>
<comment type="similarity">
    <text evidence="2">Belongs to the bacterial solute-binding protein 8 family.</text>
</comment>
<keyword evidence="9" id="KW-1185">Reference proteome</keyword>
<dbReference type="OrthoDB" id="6160519at2"/>
<dbReference type="PROSITE" id="PS50983">
    <property type="entry name" value="FE_B12_PBP"/>
    <property type="match status" value="1"/>
</dbReference>
<keyword evidence="4" id="KW-0406">Ion transport</keyword>
<dbReference type="InterPro" id="IPR051313">
    <property type="entry name" value="Bact_iron-sidero_bind"/>
</dbReference>
<comment type="subcellular location">
    <subcellularLocation>
        <location evidence="1">Cell envelope</location>
    </subcellularLocation>
</comment>
<evidence type="ECO:0000256" key="1">
    <source>
        <dbReference type="ARBA" id="ARBA00004196"/>
    </source>
</evidence>
<dbReference type="PANTHER" id="PTHR30532:SF1">
    <property type="entry name" value="IRON(3+)-HYDROXAMATE-BINDING PROTEIN FHUD"/>
    <property type="match status" value="1"/>
</dbReference>
<evidence type="ECO:0000313" key="9">
    <source>
        <dbReference type="Proteomes" id="UP000184305"/>
    </source>
</evidence>
<evidence type="ECO:0000256" key="5">
    <source>
        <dbReference type="ARBA" id="ARBA00022729"/>
    </source>
</evidence>
<dbReference type="InterPro" id="IPR002491">
    <property type="entry name" value="ABC_transptr_periplasmic_BD"/>
</dbReference>
<feature type="chain" id="PRO_5012229513" evidence="6">
    <location>
        <begin position="22"/>
        <end position="286"/>
    </location>
</feature>
<dbReference type="SUPFAM" id="SSF53807">
    <property type="entry name" value="Helical backbone' metal receptor"/>
    <property type="match status" value="1"/>
</dbReference>
<keyword evidence="5 6" id="KW-0732">Signal</keyword>
<dbReference type="PRINTS" id="PR01715">
    <property type="entry name" value="FERRIBNDNGPP"/>
</dbReference>
<keyword evidence="4" id="KW-0408">Iron</keyword>
<evidence type="ECO:0000256" key="6">
    <source>
        <dbReference type="SAM" id="SignalP"/>
    </source>
</evidence>
<evidence type="ECO:0000256" key="4">
    <source>
        <dbReference type="ARBA" id="ARBA00022496"/>
    </source>
</evidence>
<dbReference type="STRING" id="1220495.SAMN05216288_0886"/>
<keyword evidence="4" id="KW-0410">Iron transport</keyword>
<dbReference type="Proteomes" id="UP000184305">
    <property type="component" value="Unassembled WGS sequence"/>
</dbReference>
<reference evidence="9" key="1">
    <citation type="submission" date="2016-11" db="EMBL/GenBank/DDBJ databases">
        <authorList>
            <person name="Varghese N."/>
            <person name="Submissions S."/>
        </authorList>
    </citation>
    <scope>NUCLEOTIDE SEQUENCE [LARGE SCALE GENOMIC DNA]</scope>
    <source>
        <strain evidence="9">CECT 8089</strain>
    </source>
</reference>
<dbReference type="GO" id="GO:1901678">
    <property type="term" value="P:iron coordination entity transport"/>
    <property type="evidence" value="ECO:0007669"/>
    <property type="project" value="UniProtKB-ARBA"/>
</dbReference>
<protein>
    <submittedName>
        <fullName evidence="8">Iron complex transport system substrate-binding protein</fullName>
    </submittedName>
</protein>
<feature type="domain" description="Fe/B12 periplasmic-binding" evidence="7">
    <location>
        <begin position="24"/>
        <end position="284"/>
    </location>
</feature>
<keyword evidence="3" id="KW-0813">Transport</keyword>
<dbReference type="EMBL" id="FRBQ01000001">
    <property type="protein sequence ID" value="SHL03470.1"/>
    <property type="molecule type" value="Genomic_DNA"/>
</dbReference>
<proteinExistence type="inferred from homology"/>
<dbReference type="PANTHER" id="PTHR30532">
    <property type="entry name" value="IRON III DICITRATE-BINDING PERIPLASMIC PROTEIN"/>
    <property type="match status" value="1"/>
</dbReference>
<feature type="signal peptide" evidence="6">
    <location>
        <begin position="1"/>
        <end position="21"/>
    </location>
</feature>
<evidence type="ECO:0000256" key="3">
    <source>
        <dbReference type="ARBA" id="ARBA00022448"/>
    </source>
</evidence>
<organism evidence="8 9">
    <name type="scientific">Phytopseudomonas punonensis</name>
    <dbReference type="NCBI Taxonomy" id="1220495"/>
    <lineage>
        <taxon>Bacteria</taxon>
        <taxon>Pseudomonadati</taxon>
        <taxon>Pseudomonadota</taxon>
        <taxon>Gammaproteobacteria</taxon>
        <taxon>Pseudomonadales</taxon>
        <taxon>Pseudomonadaceae</taxon>
        <taxon>Phytopseudomonas</taxon>
    </lineage>
</organism>
<dbReference type="Gene3D" id="3.40.50.1980">
    <property type="entry name" value="Nitrogenase molybdenum iron protein domain"/>
    <property type="match status" value="2"/>
</dbReference>